<proteinExistence type="predicted"/>
<dbReference type="InterPro" id="IPR036388">
    <property type="entry name" value="WH-like_DNA-bd_sf"/>
</dbReference>
<dbReference type="Pfam" id="PF12802">
    <property type="entry name" value="MarR_2"/>
    <property type="match status" value="1"/>
</dbReference>
<keyword evidence="1" id="KW-0805">Transcription regulation</keyword>
<dbReference type="OrthoDB" id="6195716at2"/>
<evidence type="ECO:0000256" key="3">
    <source>
        <dbReference type="ARBA" id="ARBA00023163"/>
    </source>
</evidence>
<evidence type="ECO:0000259" key="4">
    <source>
        <dbReference type="PROSITE" id="PS50995"/>
    </source>
</evidence>
<dbReference type="HOGENOM" id="CLU_083287_18_5_6"/>
<evidence type="ECO:0000313" key="5">
    <source>
        <dbReference type="EMBL" id="AFU97648.1"/>
    </source>
</evidence>
<organism evidence="5 6">
    <name type="scientific">Simiduia agarivorans (strain DSM 21679 / JCM 13881 / BCRC 17597 / SA1)</name>
    <dbReference type="NCBI Taxonomy" id="1117647"/>
    <lineage>
        <taxon>Bacteria</taxon>
        <taxon>Pseudomonadati</taxon>
        <taxon>Pseudomonadota</taxon>
        <taxon>Gammaproteobacteria</taxon>
        <taxon>Cellvibrionales</taxon>
        <taxon>Cellvibrionaceae</taxon>
        <taxon>Simiduia</taxon>
    </lineage>
</organism>
<evidence type="ECO:0000256" key="2">
    <source>
        <dbReference type="ARBA" id="ARBA00023125"/>
    </source>
</evidence>
<dbReference type="RefSeq" id="WP_015045821.1">
    <property type="nucleotide sequence ID" value="NC_018868.3"/>
</dbReference>
<keyword evidence="3" id="KW-0804">Transcription</keyword>
<dbReference type="GO" id="GO:0003700">
    <property type="term" value="F:DNA-binding transcription factor activity"/>
    <property type="evidence" value="ECO:0007669"/>
    <property type="project" value="InterPro"/>
</dbReference>
<dbReference type="InterPro" id="IPR000835">
    <property type="entry name" value="HTH_MarR-typ"/>
</dbReference>
<dbReference type="eggNOG" id="COG1846">
    <property type="taxonomic scope" value="Bacteria"/>
</dbReference>
<keyword evidence="2" id="KW-0238">DNA-binding</keyword>
<feature type="domain" description="HTH marR-type" evidence="4">
    <location>
        <begin position="13"/>
        <end position="145"/>
    </location>
</feature>
<dbReference type="AlphaFoldDB" id="K4KI77"/>
<accession>K4KI77</accession>
<dbReference type="Proteomes" id="UP000000466">
    <property type="component" value="Chromosome"/>
</dbReference>
<protein>
    <submittedName>
        <fullName evidence="5">MarR family transcriptional regulator</fullName>
    </submittedName>
</protein>
<name>K4KI77_SIMAS</name>
<dbReference type="SUPFAM" id="SSF46785">
    <property type="entry name" value="Winged helix' DNA-binding domain"/>
    <property type="match status" value="1"/>
</dbReference>
<dbReference type="SMART" id="SM00347">
    <property type="entry name" value="HTH_MARR"/>
    <property type="match status" value="1"/>
</dbReference>
<evidence type="ECO:0000313" key="6">
    <source>
        <dbReference type="Proteomes" id="UP000000466"/>
    </source>
</evidence>
<dbReference type="STRING" id="1117647.M5M_02145"/>
<evidence type="ECO:0000256" key="1">
    <source>
        <dbReference type="ARBA" id="ARBA00023015"/>
    </source>
</evidence>
<sequence length="159" mass="18219">MDINMPDKDFHLHNSFAFWIGRLAQQMQEQFNRDLKEHDISWHQWALLNVMLHGVAKTPAQAADAIGADRSTVTRMLDRLEKRGLTTREHDGLDRRVVKIALTKDAMALMTQLNQLAQAHQTQFLSELPSTEYRSLRGSLVKMLRAGGVDATNLWQRVN</sequence>
<reference evidence="5 6" key="1">
    <citation type="journal article" date="2013" name="Genome Announc.">
        <title>Complete genome sequence of Simiduia agarivorans SA1(T), a marine bacterium able to degrade a variety of polysaccharides.</title>
        <authorList>
            <person name="Lin S.Y."/>
            <person name="Shieh W.Y."/>
            <person name="Chen J.S."/>
            <person name="Tang S.L."/>
        </authorList>
    </citation>
    <scope>NUCLEOTIDE SEQUENCE [LARGE SCALE GENOMIC DNA]</scope>
    <source>
        <strain evidence="6">DSM 21679 / JCM 13881 / BCRC 17597 / SA1</strain>
    </source>
</reference>
<dbReference type="PRINTS" id="PR00598">
    <property type="entry name" value="HTHMARR"/>
</dbReference>
<dbReference type="InterPro" id="IPR036390">
    <property type="entry name" value="WH_DNA-bd_sf"/>
</dbReference>
<dbReference type="PANTHER" id="PTHR42756">
    <property type="entry name" value="TRANSCRIPTIONAL REGULATOR, MARR"/>
    <property type="match status" value="1"/>
</dbReference>
<dbReference type="PANTHER" id="PTHR42756:SF1">
    <property type="entry name" value="TRANSCRIPTIONAL REPRESSOR OF EMRAB OPERON"/>
    <property type="match status" value="1"/>
</dbReference>
<keyword evidence="6" id="KW-1185">Reference proteome</keyword>
<dbReference type="PROSITE" id="PS50995">
    <property type="entry name" value="HTH_MARR_2"/>
    <property type="match status" value="1"/>
</dbReference>
<dbReference type="EMBL" id="CP003746">
    <property type="protein sequence ID" value="AFU97648.1"/>
    <property type="molecule type" value="Genomic_DNA"/>
</dbReference>
<gene>
    <name evidence="5" type="ordered locus">M5M_02145</name>
</gene>
<dbReference type="GO" id="GO:0003677">
    <property type="term" value="F:DNA binding"/>
    <property type="evidence" value="ECO:0007669"/>
    <property type="project" value="UniProtKB-KW"/>
</dbReference>
<dbReference type="Gene3D" id="1.10.10.10">
    <property type="entry name" value="Winged helix-like DNA-binding domain superfamily/Winged helix DNA-binding domain"/>
    <property type="match status" value="1"/>
</dbReference>
<dbReference type="KEGG" id="saga:M5M_02145"/>